<keyword evidence="1" id="KW-0805">Transcription regulation</keyword>
<protein>
    <submittedName>
        <fullName evidence="8">AraC-like DNA-binding protein</fullName>
    </submittedName>
</protein>
<reference evidence="8 9" key="1">
    <citation type="submission" date="2018-04" db="EMBL/GenBank/DDBJ databases">
        <title>Genomic Encyclopedia of Archaeal and Bacterial Type Strains, Phase II (KMG-II): from individual species to whole genera.</title>
        <authorList>
            <person name="Goeker M."/>
        </authorList>
    </citation>
    <scope>NUCLEOTIDE SEQUENCE [LARGE SCALE GENOMIC DNA]</scope>
    <source>
        <strain evidence="8 9">DSM 25731</strain>
    </source>
</reference>
<dbReference type="GO" id="GO:0003700">
    <property type="term" value="F:DNA-binding transcription factor activity"/>
    <property type="evidence" value="ECO:0007669"/>
    <property type="project" value="InterPro"/>
</dbReference>
<evidence type="ECO:0000256" key="4">
    <source>
        <dbReference type="PROSITE-ProRule" id="PRU00339"/>
    </source>
</evidence>
<evidence type="ECO:0000256" key="1">
    <source>
        <dbReference type="ARBA" id="ARBA00023015"/>
    </source>
</evidence>
<name>A0A2T6BYH0_9FLAO</name>
<organism evidence="8 9">
    <name type="scientific">Kordia periserrulae</name>
    <dbReference type="NCBI Taxonomy" id="701523"/>
    <lineage>
        <taxon>Bacteria</taxon>
        <taxon>Pseudomonadati</taxon>
        <taxon>Bacteroidota</taxon>
        <taxon>Flavobacteriia</taxon>
        <taxon>Flavobacteriales</taxon>
        <taxon>Flavobacteriaceae</taxon>
        <taxon>Kordia</taxon>
    </lineage>
</organism>
<dbReference type="InterPro" id="IPR009057">
    <property type="entry name" value="Homeodomain-like_sf"/>
</dbReference>
<dbReference type="PANTHER" id="PTHR43280">
    <property type="entry name" value="ARAC-FAMILY TRANSCRIPTIONAL REGULATOR"/>
    <property type="match status" value="1"/>
</dbReference>
<keyword evidence="5" id="KW-0175">Coiled coil</keyword>
<feature type="coiled-coil region" evidence="5">
    <location>
        <begin position="437"/>
        <end position="498"/>
    </location>
</feature>
<comment type="caution">
    <text evidence="8">The sequence shown here is derived from an EMBL/GenBank/DDBJ whole genome shotgun (WGS) entry which is preliminary data.</text>
</comment>
<dbReference type="Gene3D" id="1.10.10.60">
    <property type="entry name" value="Homeodomain-like"/>
    <property type="match status" value="2"/>
</dbReference>
<dbReference type="Pfam" id="PF12833">
    <property type="entry name" value="HTH_18"/>
    <property type="match status" value="1"/>
</dbReference>
<dbReference type="PROSITE" id="PS01124">
    <property type="entry name" value="HTH_ARAC_FAMILY_2"/>
    <property type="match status" value="1"/>
</dbReference>
<dbReference type="PROSITE" id="PS50005">
    <property type="entry name" value="TPR"/>
    <property type="match status" value="1"/>
</dbReference>
<keyword evidence="2 8" id="KW-0238">DNA-binding</keyword>
<dbReference type="RefSeq" id="WP_108115237.1">
    <property type="nucleotide sequence ID" value="NZ_QBKT01000005.1"/>
</dbReference>
<sequence>MPQTKRITLLLVLFCAILGHKSFSRTIIQDSIAQFDKVAFQDSLRVLAPKEFVRLFTIQYIEDKNKASASLEYVMNDMLNSNELEMQFWGYISLAKWENYNTNFNESLDYVLKATQTAKSINSLDLLLRTHIYQGDFYYDAGKYKKSMEAYLKAMRYAKETNHVGRQLAISKNIALLKLEVGDAKGSADLLEGTLKILEAQNSPKLNRLEVSIYIALTKSYLRLGDYEKSKYYGTKGLQLSNKYGDEDAKAYLYNFLGETNIAVEKLQEAMLYLDKALNYAKEIETSKSQIPFINLNRAKAFFYKKDYTTAIQILEAIETHQKRKKISFFSLEDMYEFLGKSYKALGNTEKSLFYFEKTNEVYTENDKKQNEIGLEIIKKYDLQSLKEELNQAEQKTVKTRIVLYVSIFLAILVVIGLVLFYKNREKRNQQKFESLLHSLEIEKEKALLAKEAAIKKATEEKIMIEKVVPDETTDKEVEIIDETKAKLLKKLQNFEDKELYLSKNSSLNDVAKKLKTNTSYLSKLVNAHKGKSFTAYITDLRVNYAIRRLKEDKKFRSYTIDSIARDIGFNRSESFSRAFKNKTGLYPSYYIKRLDSQNIE</sequence>
<dbReference type="SMART" id="SM00342">
    <property type="entry name" value="HTH_ARAC"/>
    <property type="match status" value="1"/>
</dbReference>
<dbReference type="SUPFAM" id="SSF48452">
    <property type="entry name" value="TPR-like"/>
    <property type="match status" value="2"/>
</dbReference>
<keyword evidence="6" id="KW-0472">Membrane</keyword>
<keyword evidence="6" id="KW-1133">Transmembrane helix</keyword>
<dbReference type="PANTHER" id="PTHR43280:SF2">
    <property type="entry name" value="HTH-TYPE TRANSCRIPTIONAL REGULATOR EXSA"/>
    <property type="match status" value="1"/>
</dbReference>
<dbReference type="GO" id="GO:0043565">
    <property type="term" value="F:sequence-specific DNA binding"/>
    <property type="evidence" value="ECO:0007669"/>
    <property type="project" value="InterPro"/>
</dbReference>
<feature type="domain" description="HTH araC/xylS-type" evidence="7">
    <location>
        <begin position="490"/>
        <end position="594"/>
    </location>
</feature>
<dbReference type="Proteomes" id="UP000244090">
    <property type="component" value="Unassembled WGS sequence"/>
</dbReference>
<evidence type="ECO:0000259" key="7">
    <source>
        <dbReference type="PROSITE" id="PS01124"/>
    </source>
</evidence>
<dbReference type="InterPro" id="IPR019734">
    <property type="entry name" value="TPR_rpt"/>
</dbReference>
<proteinExistence type="predicted"/>
<feature type="transmembrane region" description="Helical" evidence="6">
    <location>
        <begin position="402"/>
        <end position="422"/>
    </location>
</feature>
<gene>
    <name evidence="8" type="ORF">C8N46_105288</name>
</gene>
<keyword evidence="6" id="KW-0812">Transmembrane</keyword>
<dbReference type="SUPFAM" id="SSF46689">
    <property type="entry name" value="Homeodomain-like"/>
    <property type="match status" value="1"/>
</dbReference>
<dbReference type="SMART" id="SM00028">
    <property type="entry name" value="TPR"/>
    <property type="match status" value="5"/>
</dbReference>
<dbReference type="InterPro" id="IPR018060">
    <property type="entry name" value="HTH_AraC"/>
</dbReference>
<keyword evidence="4" id="KW-0802">TPR repeat</keyword>
<evidence type="ECO:0000256" key="6">
    <source>
        <dbReference type="SAM" id="Phobius"/>
    </source>
</evidence>
<evidence type="ECO:0000256" key="2">
    <source>
        <dbReference type="ARBA" id="ARBA00023125"/>
    </source>
</evidence>
<accession>A0A2T6BYH0</accession>
<feature type="repeat" description="TPR" evidence="4">
    <location>
        <begin position="128"/>
        <end position="161"/>
    </location>
</feature>
<evidence type="ECO:0000256" key="3">
    <source>
        <dbReference type="ARBA" id="ARBA00023163"/>
    </source>
</evidence>
<keyword evidence="3" id="KW-0804">Transcription</keyword>
<dbReference type="InterPro" id="IPR011990">
    <property type="entry name" value="TPR-like_helical_dom_sf"/>
</dbReference>
<keyword evidence="9" id="KW-1185">Reference proteome</keyword>
<dbReference type="Gene3D" id="1.25.40.10">
    <property type="entry name" value="Tetratricopeptide repeat domain"/>
    <property type="match status" value="2"/>
</dbReference>
<dbReference type="AlphaFoldDB" id="A0A2T6BYH0"/>
<evidence type="ECO:0000256" key="5">
    <source>
        <dbReference type="SAM" id="Coils"/>
    </source>
</evidence>
<dbReference type="OrthoDB" id="5295174at2"/>
<evidence type="ECO:0000313" key="8">
    <source>
        <dbReference type="EMBL" id="PTX61131.1"/>
    </source>
</evidence>
<dbReference type="EMBL" id="QBKT01000005">
    <property type="protein sequence ID" value="PTX61131.1"/>
    <property type="molecule type" value="Genomic_DNA"/>
</dbReference>
<evidence type="ECO:0000313" key="9">
    <source>
        <dbReference type="Proteomes" id="UP000244090"/>
    </source>
</evidence>